<name>A0A7S9LPC5_9RHOB</name>
<dbReference type="Proteomes" id="UP000594800">
    <property type="component" value="Chromosome"/>
</dbReference>
<keyword evidence="2" id="KW-0238">DNA-binding</keyword>
<dbReference type="InterPro" id="IPR036390">
    <property type="entry name" value="WH_DNA-bd_sf"/>
</dbReference>
<accession>A0A7S9LPC5</accession>
<keyword evidence="6" id="KW-1185">Reference proteome</keyword>
<gene>
    <name evidence="5" type="ORF">I0K15_13555</name>
</gene>
<proteinExistence type="predicted"/>
<evidence type="ECO:0000256" key="3">
    <source>
        <dbReference type="ARBA" id="ARBA00023163"/>
    </source>
</evidence>
<dbReference type="EMBL" id="CP064942">
    <property type="protein sequence ID" value="QPH52832.1"/>
    <property type="molecule type" value="Genomic_DNA"/>
</dbReference>
<keyword evidence="3" id="KW-0804">Transcription</keyword>
<dbReference type="PANTHER" id="PTHR33204">
    <property type="entry name" value="TRANSCRIPTIONAL REGULATOR, MARR FAMILY"/>
    <property type="match status" value="1"/>
</dbReference>
<sequence>MARIAHRDRPCPRFAATEALKRLMGRWKVPILLTLADGPMRYAALHRALVPITHKMLAQQLAALEADDLIERRELVADPPKVVEYRLGPEGERARVLLAELQRWGAAQANEAWAPRN</sequence>
<evidence type="ECO:0000313" key="5">
    <source>
        <dbReference type="EMBL" id="QPH52832.1"/>
    </source>
</evidence>
<dbReference type="KEGG" id="poz:I0K15_13555"/>
<dbReference type="Gene3D" id="1.10.10.10">
    <property type="entry name" value="Winged helix-like DNA-binding domain superfamily/Winged helix DNA-binding domain"/>
    <property type="match status" value="1"/>
</dbReference>
<dbReference type="AlphaFoldDB" id="A0A7S9LPC5"/>
<dbReference type="InterPro" id="IPR036388">
    <property type="entry name" value="WH-like_DNA-bd_sf"/>
</dbReference>
<feature type="domain" description="HTH hxlR-type" evidence="4">
    <location>
        <begin position="11"/>
        <end position="113"/>
    </location>
</feature>
<dbReference type="SUPFAM" id="SSF46785">
    <property type="entry name" value="Winged helix' DNA-binding domain"/>
    <property type="match status" value="1"/>
</dbReference>
<evidence type="ECO:0000256" key="2">
    <source>
        <dbReference type="ARBA" id="ARBA00023125"/>
    </source>
</evidence>
<evidence type="ECO:0000256" key="1">
    <source>
        <dbReference type="ARBA" id="ARBA00023015"/>
    </source>
</evidence>
<reference evidence="5 6" key="1">
    <citation type="submission" date="2020-11" db="EMBL/GenBank/DDBJ databases">
        <title>Description of Pontivivens ytuae sp. nov. isolated from deep sea sediment of Mariana Trench.</title>
        <authorList>
            <person name="Wang Z."/>
            <person name="Sun Q.-L."/>
            <person name="Xu X.-D."/>
            <person name="Tang Y.-Z."/>
            <person name="Zhang J."/>
        </authorList>
    </citation>
    <scope>NUCLEOTIDE SEQUENCE [LARGE SCALE GENOMIC DNA]</scope>
    <source>
        <strain evidence="5 6">MT2928</strain>
    </source>
</reference>
<dbReference type="Pfam" id="PF01638">
    <property type="entry name" value="HxlR"/>
    <property type="match status" value="1"/>
</dbReference>
<organism evidence="5 6">
    <name type="scientific">Pontivivens ytuae</name>
    <dbReference type="NCBI Taxonomy" id="2789856"/>
    <lineage>
        <taxon>Bacteria</taxon>
        <taxon>Pseudomonadati</taxon>
        <taxon>Pseudomonadota</taxon>
        <taxon>Alphaproteobacteria</taxon>
        <taxon>Rhodobacterales</taxon>
        <taxon>Paracoccaceae</taxon>
        <taxon>Pontivivens</taxon>
    </lineage>
</organism>
<evidence type="ECO:0000313" key="6">
    <source>
        <dbReference type="Proteomes" id="UP000594800"/>
    </source>
</evidence>
<dbReference type="InterPro" id="IPR002577">
    <property type="entry name" value="HTH_HxlR"/>
</dbReference>
<dbReference type="GO" id="GO:0003677">
    <property type="term" value="F:DNA binding"/>
    <property type="evidence" value="ECO:0007669"/>
    <property type="project" value="UniProtKB-KW"/>
</dbReference>
<dbReference type="PROSITE" id="PS51118">
    <property type="entry name" value="HTH_HXLR"/>
    <property type="match status" value="1"/>
</dbReference>
<protein>
    <submittedName>
        <fullName evidence="5">Helix-turn-helix transcriptional regulator</fullName>
    </submittedName>
</protein>
<dbReference type="RefSeq" id="WP_196102043.1">
    <property type="nucleotide sequence ID" value="NZ_CP064942.1"/>
</dbReference>
<keyword evidence="1" id="KW-0805">Transcription regulation</keyword>
<evidence type="ECO:0000259" key="4">
    <source>
        <dbReference type="PROSITE" id="PS51118"/>
    </source>
</evidence>